<dbReference type="HOGENOM" id="CLU_3140647_0_0_6"/>
<keyword evidence="2" id="KW-1185">Reference proteome</keyword>
<proteinExistence type="predicted"/>
<dbReference type="KEGG" id="ebt:EBL_c38300"/>
<gene>
    <name evidence="1" type="ordered locus">EBL_c38300</name>
</gene>
<name>I2BEA4_SHIBC</name>
<organism evidence="1 2">
    <name type="scientific">Shimwellia blattae (strain ATCC 29907 / DSM 4481 / JCM 1650 / NBRC 105725 / CDC 9005-74)</name>
    <name type="common">Escherichia blattae</name>
    <dbReference type="NCBI Taxonomy" id="630626"/>
    <lineage>
        <taxon>Bacteria</taxon>
        <taxon>Pseudomonadati</taxon>
        <taxon>Pseudomonadota</taxon>
        <taxon>Gammaproteobacteria</taxon>
        <taxon>Enterobacterales</taxon>
        <taxon>Enterobacteriaceae</taxon>
        <taxon>Shimwellia</taxon>
    </lineage>
</organism>
<accession>I2BEA4</accession>
<evidence type="ECO:0000313" key="2">
    <source>
        <dbReference type="Proteomes" id="UP000001955"/>
    </source>
</evidence>
<dbReference type="STRING" id="630626.EBL_c38300"/>
<evidence type="ECO:0000313" key="1">
    <source>
        <dbReference type="EMBL" id="AFJ48858.1"/>
    </source>
</evidence>
<dbReference type="AlphaFoldDB" id="I2BEA4"/>
<dbReference type="EMBL" id="CP001560">
    <property type="protein sequence ID" value="AFJ48858.1"/>
    <property type="molecule type" value="Genomic_DNA"/>
</dbReference>
<protein>
    <submittedName>
        <fullName evidence="1">Uncharacterized protein</fullName>
    </submittedName>
</protein>
<sequence length="49" mass="5870">MFWTGIKKCDRVIYLSATDKVELFLLNSMILYVDIMMGCKSFQFDELRR</sequence>
<dbReference type="Proteomes" id="UP000001955">
    <property type="component" value="Chromosome"/>
</dbReference>
<reference evidence="1 2" key="1">
    <citation type="journal article" date="2012" name="J. Bacteriol.">
        <title>Complete genome sequence of the B12-producing Shimwellia blattae strain DSM 4481, isolated from a cockroach.</title>
        <authorList>
            <person name="Brzuszkiewicz E."/>
            <person name="Waschkowitz T."/>
            <person name="Wiezer A."/>
            <person name="Daniel R."/>
        </authorList>
    </citation>
    <scope>NUCLEOTIDE SEQUENCE [LARGE SCALE GENOMIC DNA]</scope>
    <source>
        <strain evidence="2">ATCC 29907 / DSM 4481 / JCM 1650 / NBRC 105725 / CDC 9005-74</strain>
    </source>
</reference>